<evidence type="ECO:0000313" key="3">
    <source>
        <dbReference type="Proteomes" id="UP000181897"/>
    </source>
</evidence>
<feature type="compositionally biased region" description="Acidic residues" evidence="1">
    <location>
        <begin position="91"/>
        <end position="106"/>
    </location>
</feature>
<dbReference type="KEGG" id="suam:BOO69_07325"/>
<dbReference type="EMBL" id="CP018076">
    <property type="protein sequence ID" value="APE43248.1"/>
    <property type="molecule type" value="Genomic_DNA"/>
</dbReference>
<evidence type="ECO:0000313" key="2">
    <source>
        <dbReference type="EMBL" id="APE43248.1"/>
    </source>
</evidence>
<reference evidence="2 3" key="1">
    <citation type="submission" date="2016-11" db="EMBL/GenBank/DDBJ databases">
        <title>Complete genome sequence of Sulfitobacter sp. AM1-D1, a toxic bacteria associated with marine dinoflagellate Alexandrium minutum in East China Sea.</title>
        <authorList>
            <person name="Yang Q."/>
            <person name="Zhang X."/>
            <person name="Tian X."/>
        </authorList>
    </citation>
    <scope>NUCLEOTIDE SEQUENCE [LARGE SCALE GENOMIC DNA]</scope>
    <source>
        <strain evidence="2 3">AM1-D1</strain>
    </source>
</reference>
<keyword evidence="3" id="KW-1185">Reference proteome</keyword>
<evidence type="ECO:0000256" key="1">
    <source>
        <dbReference type="SAM" id="MobiDB-lite"/>
    </source>
</evidence>
<gene>
    <name evidence="2" type="ORF">BOO69_07325</name>
</gene>
<name>A0A1J0WGD7_9RHOB</name>
<protein>
    <submittedName>
        <fullName evidence="2">Uncharacterized protein</fullName>
    </submittedName>
</protein>
<organism evidence="2 3">
    <name type="scientific">Sulfitobacter alexandrii</name>
    <dbReference type="NCBI Taxonomy" id="1917485"/>
    <lineage>
        <taxon>Bacteria</taxon>
        <taxon>Pseudomonadati</taxon>
        <taxon>Pseudomonadota</taxon>
        <taxon>Alphaproteobacteria</taxon>
        <taxon>Rhodobacterales</taxon>
        <taxon>Roseobacteraceae</taxon>
        <taxon>Sulfitobacter</taxon>
    </lineage>
</organism>
<dbReference type="Proteomes" id="UP000181897">
    <property type="component" value="Chromosome"/>
</dbReference>
<feature type="region of interest" description="Disordered" evidence="1">
    <location>
        <begin position="81"/>
        <end position="107"/>
    </location>
</feature>
<proteinExistence type="predicted"/>
<dbReference type="AlphaFoldDB" id="A0A1J0WGD7"/>
<sequence length="128" mass="14119">MAGVEDLEVALRVPLMSFARMSEALGRRSDTLSKALREGRETLPFPLITLGPRTRVFRKLEVRLWAEEEIRLDLPKALGWTTPAPEQVEGGVEETEGSSFLDEDPLSADPAKKAIFGQFAGPKQKPAT</sequence>
<accession>A0A1J0WGD7</accession>